<feature type="compositionally biased region" description="Basic and acidic residues" evidence="5">
    <location>
        <begin position="69"/>
        <end position="78"/>
    </location>
</feature>
<dbReference type="GO" id="GO:0003743">
    <property type="term" value="F:translation initiation factor activity"/>
    <property type="evidence" value="ECO:0007669"/>
    <property type="project" value="UniProtKB-UniRule"/>
</dbReference>
<feature type="region of interest" description="Disordered" evidence="5">
    <location>
        <begin position="17"/>
        <end position="86"/>
    </location>
</feature>
<reference evidence="6" key="1">
    <citation type="submission" date="2014-11" db="EMBL/GenBank/DDBJ databases">
        <authorList>
            <person name="Otto D Thomas"/>
            <person name="Naeem Raeece"/>
        </authorList>
    </citation>
    <scope>NUCLEOTIDE SEQUENCE</scope>
</reference>
<comment type="subcellular location">
    <subcellularLocation>
        <location evidence="4">Cytoplasm</location>
    </subcellularLocation>
</comment>
<feature type="compositionally biased region" description="Basic and acidic residues" evidence="5">
    <location>
        <begin position="660"/>
        <end position="676"/>
    </location>
</feature>
<comment type="function">
    <text evidence="4">Component of the eukaryotic translation initiation factor 3 (eIF-3) complex, which is involved in protein synthesis of a specialized repertoire of mRNAs and, together with other initiation factors, stimulates binding of mRNA and methionyl-tRNAi to the 40S ribosome. The eIF-3 complex specifically targets and initiates translation of a subset of mRNAs involved in cell proliferation.</text>
</comment>
<feature type="compositionally biased region" description="Basic and acidic residues" evidence="5">
    <location>
        <begin position="254"/>
        <end position="265"/>
    </location>
</feature>
<dbReference type="GO" id="GO:0016282">
    <property type="term" value="C:eukaryotic 43S preinitiation complex"/>
    <property type="evidence" value="ECO:0007669"/>
    <property type="project" value="UniProtKB-UniRule"/>
</dbReference>
<feature type="compositionally biased region" description="Acidic residues" evidence="5">
    <location>
        <begin position="266"/>
        <end position="280"/>
    </location>
</feature>
<evidence type="ECO:0000256" key="4">
    <source>
        <dbReference type="HAMAP-Rule" id="MF_03011"/>
    </source>
</evidence>
<dbReference type="PhylomeDB" id="A0A0G4HRD1"/>
<keyword evidence="1 4" id="KW-0963">Cytoplasm</keyword>
<dbReference type="VEuPathDB" id="CryptoDB:Cvel_8104"/>
<evidence type="ECO:0000313" key="6">
    <source>
        <dbReference type="EMBL" id="CEM46950.1"/>
    </source>
</evidence>
<feature type="region of interest" description="Disordered" evidence="5">
    <location>
        <begin position="653"/>
        <end position="682"/>
    </location>
</feature>
<dbReference type="GO" id="GO:0033290">
    <property type="term" value="C:eukaryotic 48S preinitiation complex"/>
    <property type="evidence" value="ECO:0007669"/>
    <property type="project" value="UniProtKB-UniRule"/>
</dbReference>
<dbReference type="HAMAP" id="MF_03011">
    <property type="entry name" value="eIF3l"/>
    <property type="match status" value="1"/>
</dbReference>
<comment type="subunit">
    <text evidence="4">Component of the eukaryotic translation initiation factor 3 (eIF-3) complex.</text>
</comment>
<dbReference type="AlphaFoldDB" id="A0A0G4HRD1"/>
<evidence type="ECO:0000256" key="1">
    <source>
        <dbReference type="ARBA" id="ARBA00022490"/>
    </source>
</evidence>
<dbReference type="PANTHER" id="PTHR13242">
    <property type="entry name" value="EUKARYOTIC TRANSLATION INITIATION FACTOR 3"/>
    <property type="match status" value="1"/>
</dbReference>
<name>A0A0G4HRD1_9ALVE</name>
<gene>
    <name evidence="6" type="ORF">Cvel_8104</name>
</gene>
<organism evidence="6">
    <name type="scientific">Chromera velia CCMP2878</name>
    <dbReference type="NCBI Taxonomy" id="1169474"/>
    <lineage>
        <taxon>Eukaryota</taxon>
        <taxon>Sar</taxon>
        <taxon>Alveolata</taxon>
        <taxon>Colpodellida</taxon>
        <taxon>Chromeraceae</taxon>
        <taxon>Chromera</taxon>
    </lineage>
</organism>
<accession>A0A0G4HRD1</accession>
<feature type="region of interest" description="Disordered" evidence="5">
    <location>
        <begin position="254"/>
        <end position="282"/>
    </location>
</feature>
<dbReference type="EMBL" id="CDMZ01003596">
    <property type="protein sequence ID" value="CEM46950.1"/>
    <property type="molecule type" value="Genomic_DNA"/>
</dbReference>
<evidence type="ECO:0000256" key="2">
    <source>
        <dbReference type="ARBA" id="ARBA00022540"/>
    </source>
</evidence>
<dbReference type="SUPFAM" id="SSF48452">
    <property type="entry name" value="TPR-like"/>
    <property type="match status" value="1"/>
</dbReference>
<dbReference type="GO" id="GO:0001732">
    <property type="term" value="P:formation of cytoplasmic translation initiation complex"/>
    <property type="evidence" value="ECO:0007669"/>
    <property type="project" value="UniProtKB-UniRule"/>
</dbReference>
<evidence type="ECO:0000256" key="3">
    <source>
        <dbReference type="ARBA" id="ARBA00022917"/>
    </source>
</evidence>
<sequence length="717" mass="83180">MYDDRVLEDQMEAMEEAAASVAIQNMSHARRRAGTDDDEGDDEDNRAPMRRDSDDEGEDGPGGAPRGDQMMDRDDERHQAKKAFLPPPVSGFLRDLYDHVLSRNVEELRILYEQTFNKLTNKFFRSTRWPSIATVEDFYAEQGMDEGLVITLYKELFWRHIYSRLSHQLTWQDRISSWNNYQDLIEFLVDYEAGGESENPITLPSSWVWDILDEFIYQFQTFQIWRQKTVKALALEAKQEESFEQDRAERRRAKRADLTARKEAGEEIDDREWPDSEEEERNERERFRNRAVRKFKGAELDTLLERSDVWNYERVLEFLDQLAERSQIREILRECKKNPNETERYAEFGHSLRHMLGYFALICTLRVKSMLGDFDGALECIDEVELMPRAFYVRVPPCHITLMYYLSFAYFMLRRYHDCARILQTVLHFVQRSRNYLGSESYQYDAMVKTTDRMFHILVLCISMSPVAIRLEESVHQVIRQEKLQEKMERMRRDDESTYQDVFSFACPKFILVTLPDDEALQEPEKLNPNAAVHAHIRTFLQEMKQMKLIANFRSYAKLYNSIALSKLASLMNRSEEQVKEMLAIVKEKSRQVVWKGGPPASGEVQVLTDVDFVVEGSMLHVEQVRAQKQRSYVEPFTKQILRIQEVTNQLQRSLQKGGAGDDKGPRGGRFDRHAQNEGAGAGASAMWTDLLPKMALGGAPPAEVLGGAAGTAAPRA</sequence>
<dbReference type="Pfam" id="PF10255">
    <property type="entry name" value="Paf67"/>
    <property type="match status" value="1"/>
</dbReference>
<dbReference type="InterPro" id="IPR011990">
    <property type="entry name" value="TPR-like_helical_dom_sf"/>
</dbReference>
<dbReference type="GO" id="GO:0005852">
    <property type="term" value="C:eukaryotic translation initiation factor 3 complex"/>
    <property type="evidence" value="ECO:0007669"/>
    <property type="project" value="UniProtKB-UniRule"/>
</dbReference>
<keyword evidence="2 4" id="KW-0396">Initiation factor</keyword>
<dbReference type="PANTHER" id="PTHR13242:SF0">
    <property type="entry name" value="EUKARYOTIC TRANSLATION INITIATION FACTOR 3 SUBUNIT L"/>
    <property type="match status" value="1"/>
</dbReference>
<protein>
    <recommendedName>
        <fullName evidence="4">Eukaryotic translation initiation factor 3 subunit L</fullName>
        <shortName evidence="4">eIF3l</shortName>
    </recommendedName>
</protein>
<comment type="similarity">
    <text evidence="4">Belongs to the eIF-3 subunit L family.</text>
</comment>
<proteinExistence type="inferred from homology"/>
<dbReference type="InterPro" id="IPR019382">
    <property type="entry name" value="eIF3l"/>
</dbReference>
<evidence type="ECO:0000256" key="5">
    <source>
        <dbReference type="SAM" id="MobiDB-lite"/>
    </source>
</evidence>
<keyword evidence="3 4" id="KW-0648">Protein biosynthesis</keyword>